<reference evidence="1" key="1">
    <citation type="submission" date="2018-05" db="EMBL/GenBank/DDBJ databases">
        <authorList>
            <person name="Lanie J.A."/>
            <person name="Ng W.-L."/>
            <person name="Kazmierczak K.M."/>
            <person name="Andrzejewski T.M."/>
            <person name="Davidsen T.M."/>
            <person name="Wayne K.J."/>
            <person name="Tettelin H."/>
            <person name="Glass J.I."/>
            <person name="Rusch D."/>
            <person name="Podicherti R."/>
            <person name="Tsui H.-C.T."/>
            <person name="Winkler M.E."/>
        </authorList>
    </citation>
    <scope>NUCLEOTIDE SEQUENCE</scope>
</reference>
<proteinExistence type="predicted"/>
<dbReference type="EMBL" id="UINC01063072">
    <property type="protein sequence ID" value="SVB90311.1"/>
    <property type="molecule type" value="Genomic_DNA"/>
</dbReference>
<evidence type="ECO:0000313" key="1">
    <source>
        <dbReference type="EMBL" id="SVB90311.1"/>
    </source>
</evidence>
<dbReference type="PROSITE" id="PS51257">
    <property type="entry name" value="PROKAR_LIPOPROTEIN"/>
    <property type="match status" value="1"/>
</dbReference>
<protein>
    <recommendedName>
        <fullName evidence="2">Glycoside hydrolase family 5 domain-containing protein</fullName>
    </recommendedName>
</protein>
<dbReference type="AlphaFoldDB" id="A0A382HUZ9"/>
<name>A0A382HUZ9_9ZZZZ</name>
<accession>A0A382HUZ9</accession>
<gene>
    <name evidence="1" type="ORF">METZ01_LOCUS243165</name>
</gene>
<sequence>MAQRFQLGLLAAVLLALGSAGCRLPRSSAYPIGLYSVGSETNLAEIADAGFSLVAGPAHRGFLDVAKANGIGVLASPGSSAGEHFNAAKVRSTVTKLDRHPALWSWYLIDEPDMQRVPPGQVAEAHRFVKRLGATKPTSLVLFRGDEAQWYGN</sequence>
<evidence type="ECO:0008006" key="2">
    <source>
        <dbReference type="Google" id="ProtNLM"/>
    </source>
</evidence>
<feature type="non-terminal residue" evidence="1">
    <location>
        <position position="153"/>
    </location>
</feature>
<organism evidence="1">
    <name type="scientific">marine metagenome</name>
    <dbReference type="NCBI Taxonomy" id="408172"/>
    <lineage>
        <taxon>unclassified sequences</taxon>
        <taxon>metagenomes</taxon>
        <taxon>ecological metagenomes</taxon>
    </lineage>
</organism>